<comment type="catalytic activity">
    <reaction evidence="11">
        <text>a tRNA precursor + 2 CTP + ATP = a tRNA with a 3' CCA end + 3 diphosphate</text>
        <dbReference type="Rhea" id="RHEA:14433"/>
        <dbReference type="Rhea" id="RHEA-COMP:10465"/>
        <dbReference type="Rhea" id="RHEA-COMP:10468"/>
        <dbReference type="ChEBI" id="CHEBI:30616"/>
        <dbReference type="ChEBI" id="CHEBI:33019"/>
        <dbReference type="ChEBI" id="CHEBI:37563"/>
        <dbReference type="ChEBI" id="CHEBI:74896"/>
        <dbReference type="ChEBI" id="CHEBI:83071"/>
        <dbReference type="EC" id="2.7.7.72"/>
    </reaction>
</comment>
<feature type="domain" description="Poly A polymerase head" evidence="12">
    <location>
        <begin position="22"/>
        <end position="141"/>
    </location>
</feature>
<evidence type="ECO:0000259" key="14">
    <source>
        <dbReference type="Pfam" id="PF13735"/>
    </source>
</evidence>
<dbReference type="Gene3D" id="1.20.58.560">
    <property type="match status" value="1"/>
</dbReference>
<proteinExistence type="inferred from homology"/>
<keyword evidence="4 11" id="KW-0548">Nucleotidyltransferase</keyword>
<dbReference type="Gene3D" id="1.10.246.80">
    <property type="match status" value="1"/>
</dbReference>
<feature type="binding site" evidence="11">
    <location>
        <position position="111"/>
    </location>
    <ligand>
        <name>CTP</name>
        <dbReference type="ChEBI" id="CHEBI:37563"/>
    </ligand>
</feature>
<feature type="binding site" evidence="11">
    <location>
        <position position="40"/>
    </location>
    <ligand>
        <name>Mg(2+)</name>
        <dbReference type="ChEBI" id="CHEBI:18420"/>
    </ligand>
</feature>
<feature type="binding site" evidence="11">
    <location>
        <position position="30"/>
    </location>
    <ligand>
        <name>ATP</name>
        <dbReference type="ChEBI" id="CHEBI:30616"/>
    </ligand>
</feature>
<evidence type="ECO:0000313" key="16">
    <source>
        <dbReference type="Proteomes" id="UP000605259"/>
    </source>
</evidence>
<dbReference type="GO" id="GO:0004810">
    <property type="term" value="F:CCA tRNA nucleotidyltransferase activity"/>
    <property type="evidence" value="ECO:0007669"/>
    <property type="project" value="UniProtKB-UniRule"/>
</dbReference>
<dbReference type="Gene3D" id="1.10.110.30">
    <property type="match status" value="1"/>
</dbReference>
<dbReference type="EMBL" id="BMFK01000001">
    <property type="protein sequence ID" value="GGE56458.1"/>
    <property type="molecule type" value="Genomic_DNA"/>
</dbReference>
<feature type="binding site" evidence="11">
    <location>
        <position position="111"/>
    </location>
    <ligand>
        <name>ATP</name>
        <dbReference type="ChEBI" id="CHEBI:30616"/>
    </ligand>
</feature>
<dbReference type="Gene3D" id="3.30.460.10">
    <property type="entry name" value="Beta Polymerase, domain 2"/>
    <property type="match status" value="1"/>
</dbReference>
<dbReference type="SUPFAM" id="SSF81891">
    <property type="entry name" value="Poly A polymerase C-terminal region-like"/>
    <property type="match status" value="1"/>
</dbReference>
<feature type="binding site" evidence="11">
    <location>
        <position position="157"/>
    </location>
    <ligand>
        <name>CTP</name>
        <dbReference type="ChEBI" id="CHEBI:37563"/>
    </ligand>
</feature>
<sequence>MNSAFEKAKPVLREIECAGYEAYFVGGSVRDAVLGREINDVDIATSATPEEIMTLFPKHVPIGLQHGTVMVLHEEDSYEITTFRTEAGYEDFRRPSSVVFVRSLHEDLKRRDFTMNAIAMTREGRLLDPFNGEESIAKREIKTVGDAYERFSEDALRMMRGIRFVSTLGFSLEERTKEAIMKHGELLQHIAIERIAVEFEKLLTGSYMQKAMRLLIDTGLHGFLPGFASYEKEMYRICNYACTELNAKEEHWALLFYLMDVRDPGSTLRKWKLSNKEIKKIEKIVQGVYDIEENDWNIYSLYALGKEDAMSIERVRTILHNEPIRANITRIEKLHTSLPITSSKELAINGSDILAWIPKKGGPWVAELLHVIEREVVSGRLQNKQEKIREWVNMWDQK</sequence>
<keyword evidence="9 11" id="KW-0460">Magnesium</keyword>
<dbReference type="RefSeq" id="WP_188386730.1">
    <property type="nucleotide sequence ID" value="NZ_BMFK01000001.1"/>
</dbReference>
<comment type="catalytic activity">
    <reaction evidence="11">
        <text>a tRNA with a 3' CCA end + 2 CTP + ATP = a tRNA with a 3' CCACCA end + 3 diphosphate</text>
        <dbReference type="Rhea" id="RHEA:76235"/>
        <dbReference type="Rhea" id="RHEA-COMP:10468"/>
        <dbReference type="Rhea" id="RHEA-COMP:18655"/>
        <dbReference type="ChEBI" id="CHEBI:30616"/>
        <dbReference type="ChEBI" id="CHEBI:33019"/>
        <dbReference type="ChEBI" id="CHEBI:37563"/>
        <dbReference type="ChEBI" id="CHEBI:83071"/>
        <dbReference type="ChEBI" id="CHEBI:195187"/>
    </reaction>
</comment>
<dbReference type="InterPro" id="IPR023068">
    <property type="entry name" value="CCA-adding_enz_firmicutes"/>
</dbReference>
<keyword evidence="6 11" id="KW-0547">Nucleotide-binding</keyword>
<feature type="binding site" evidence="11">
    <location>
        <position position="42"/>
    </location>
    <ligand>
        <name>Mg(2+)</name>
        <dbReference type="ChEBI" id="CHEBI:18420"/>
    </ligand>
</feature>
<feature type="binding site" evidence="11">
    <location>
        <position position="163"/>
    </location>
    <ligand>
        <name>ATP</name>
        <dbReference type="ChEBI" id="CHEBI:30616"/>
    </ligand>
</feature>
<feature type="binding site" evidence="11">
    <location>
        <position position="154"/>
    </location>
    <ligand>
        <name>ATP</name>
        <dbReference type="ChEBI" id="CHEBI:30616"/>
    </ligand>
</feature>
<evidence type="ECO:0000256" key="4">
    <source>
        <dbReference type="ARBA" id="ARBA00022695"/>
    </source>
</evidence>
<comment type="function">
    <text evidence="11">Catalyzes the addition and repair of the essential 3'-terminal CCA sequence in tRNAs without using a nucleic acid template. Adds these three nucleotides in the order of C, C, and A to the tRNA nucleotide-73, using CTP and ATP as substrates and producing inorganic pyrophosphate. tRNA 3'-terminal CCA addition is required both for tRNA processing and repair. Also involved in tRNA surveillance by mediating tandem CCA addition to generate a CCACCA at the 3' terminus of unstable tRNAs. While stable tRNAs receive only 3'-terminal CCA, unstable tRNAs are marked with CCACCA and rapidly degraded.</text>
</comment>
<keyword evidence="10 11" id="KW-0694">RNA-binding</keyword>
<dbReference type="InterPro" id="IPR032828">
    <property type="entry name" value="PolyA_RNA-bd"/>
</dbReference>
<feature type="domain" description="tRNA nucleotidyltransferase/poly(A) polymerase RNA and SrmB- binding" evidence="13">
    <location>
        <begin position="169"/>
        <end position="229"/>
    </location>
</feature>
<dbReference type="Proteomes" id="UP000605259">
    <property type="component" value="Unassembled WGS sequence"/>
</dbReference>
<evidence type="ECO:0000256" key="11">
    <source>
        <dbReference type="HAMAP-Rule" id="MF_01263"/>
    </source>
</evidence>
<dbReference type="InterPro" id="IPR050264">
    <property type="entry name" value="Bact_CCA-adding_enz_type3_sf"/>
</dbReference>
<comment type="similarity">
    <text evidence="11">Belongs to the tRNA nucleotidyltransferase/poly(A) polymerase family. Bacterial CCA-adding enzyme type 3 subfamily.</text>
</comment>
<organism evidence="15 16">
    <name type="scientific">Priestia taiwanensis</name>
    <dbReference type="NCBI Taxonomy" id="1347902"/>
    <lineage>
        <taxon>Bacteria</taxon>
        <taxon>Bacillati</taxon>
        <taxon>Bacillota</taxon>
        <taxon>Bacilli</taxon>
        <taxon>Bacillales</taxon>
        <taxon>Bacillaceae</taxon>
        <taxon>Priestia</taxon>
    </lineage>
</organism>
<dbReference type="Pfam" id="PF01743">
    <property type="entry name" value="PolyA_pol"/>
    <property type="match status" value="1"/>
</dbReference>
<evidence type="ECO:0000256" key="5">
    <source>
        <dbReference type="ARBA" id="ARBA00022723"/>
    </source>
</evidence>
<name>A0A917EKB1_9BACI</name>
<evidence type="ECO:0000313" key="15">
    <source>
        <dbReference type="EMBL" id="GGE56458.1"/>
    </source>
</evidence>
<dbReference type="PANTHER" id="PTHR46173:SF1">
    <property type="entry name" value="CCA TRNA NUCLEOTIDYLTRANSFERASE 1, MITOCHONDRIAL"/>
    <property type="match status" value="1"/>
</dbReference>
<reference evidence="15" key="2">
    <citation type="submission" date="2020-09" db="EMBL/GenBank/DDBJ databases">
        <authorList>
            <person name="Sun Q."/>
            <person name="Zhou Y."/>
        </authorList>
    </citation>
    <scope>NUCLEOTIDE SEQUENCE</scope>
    <source>
        <strain evidence="15">CGMCC 1.12698</strain>
    </source>
</reference>
<accession>A0A917EKB1</accession>
<dbReference type="HAMAP" id="MF_01263">
    <property type="entry name" value="CCA_bact_type3"/>
    <property type="match status" value="1"/>
</dbReference>
<feature type="binding site" evidence="11">
    <location>
        <position position="160"/>
    </location>
    <ligand>
        <name>CTP</name>
        <dbReference type="ChEBI" id="CHEBI:37563"/>
    </ligand>
</feature>
<feature type="binding site" evidence="11">
    <location>
        <position position="27"/>
    </location>
    <ligand>
        <name>ATP</name>
        <dbReference type="ChEBI" id="CHEBI:30616"/>
    </ligand>
</feature>
<dbReference type="PANTHER" id="PTHR46173">
    <property type="entry name" value="CCA TRNA NUCLEOTIDYLTRANSFERASE 1, MITOCHONDRIAL"/>
    <property type="match status" value="1"/>
</dbReference>
<gene>
    <name evidence="11 15" type="primary">cca</name>
    <name evidence="15" type="ORF">GCM10007140_03490</name>
</gene>
<keyword evidence="2 11" id="KW-0808">Transferase</keyword>
<dbReference type="EC" id="2.7.7.72" evidence="11"/>
<feature type="binding site" evidence="11">
    <location>
        <position position="30"/>
    </location>
    <ligand>
        <name>CTP</name>
        <dbReference type="ChEBI" id="CHEBI:37563"/>
    </ligand>
</feature>
<dbReference type="GO" id="GO:0001680">
    <property type="term" value="P:tRNA 3'-terminal CCA addition"/>
    <property type="evidence" value="ECO:0007669"/>
    <property type="project" value="UniProtKB-UniRule"/>
</dbReference>
<evidence type="ECO:0000256" key="8">
    <source>
        <dbReference type="ARBA" id="ARBA00022840"/>
    </source>
</evidence>
<comment type="cofactor">
    <cofactor evidence="1 11">
        <name>Mg(2+)</name>
        <dbReference type="ChEBI" id="CHEBI:18420"/>
    </cofactor>
</comment>
<evidence type="ECO:0000256" key="6">
    <source>
        <dbReference type="ARBA" id="ARBA00022741"/>
    </source>
</evidence>
<keyword evidence="3 11" id="KW-0819">tRNA processing</keyword>
<keyword evidence="8 11" id="KW-0067">ATP-binding</keyword>
<keyword evidence="5 11" id="KW-0479">Metal-binding</keyword>
<feature type="binding site" evidence="11">
    <location>
        <position position="160"/>
    </location>
    <ligand>
        <name>ATP</name>
        <dbReference type="ChEBI" id="CHEBI:30616"/>
    </ligand>
</feature>
<dbReference type="InterPro" id="IPR002646">
    <property type="entry name" value="PolA_pol_head_dom"/>
</dbReference>
<protein>
    <recommendedName>
        <fullName evidence="11">CCA-adding enzyme</fullName>
        <ecNumber evidence="11">2.7.7.72</ecNumber>
    </recommendedName>
    <alternativeName>
        <fullName evidence="11">CCA tRNA nucleotidyltransferase</fullName>
    </alternativeName>
    <alternativeName>
        <fullName evidence="11">tRNA CCA-pyrophosphorylase</fullName>
    </alternativeName>
    <alternativeName>
        <fullName evidence="11">tRNA adenylyl-/cytidylyl- transferase</fullName>
    </alternativeName>
    <alternativeName>
        <fullName evidence="11">tRNA nucleotidyltransferase</fullName>
    </alternativeName>
    <alternativeName>
        <fullName evidence="11">tRNA-NT</fullName>
    </alternativeName>
</protein>
<dbReference type="GO" id="GO:0000049">
    <property type="term" value="F:tRNA binding"/>
    <property type="evidence" value="ECO:0007669"/>
    <property type="project" value="UniProtKB-UniRule"/>
</dbReference>
<dbReference type="CDD" id="cd05398">
    <property type="entry name" value="NT_ClassII-CCAase"/>
    <property type="match status" value="1"/>
</dbReference>
<evidence type="ECO:0000259" key="13">
    <source>
        <dbReference type="Pfam" id="PF12627"/>
    </source>
</evidence>
<comment type="subunit">
    <text evidence="11">Homodimer.</text>
</comment>
<dbReference type="SUPFAM" id="SSF81301">
    <property type="entry name" value="Nucleotidyltransferase"/>
    <property type="match status" value="1"/>
</dbReference>
<dbReference type="NCBIfam" id="NF009814">
    <property type="entry name" value="PRK13299.1"/>
    <property type="match status" value="1"/>
</dbReference>
<keyword evidence="7 11" id="KW-0692">RNA repair</keyword>
<comment type="caution">
    <text evidence="15">The sequence shown here is derived from an EMBL/GenBank/DDBJ whole genome shotgun (WGS) entry which is preliminary data.</text>
</comment>
<dbReference type="InterPro" id="IPR043519">
    <property type="entry name" value="NT_sf"/>
</dbReference>
<evidence type="ECO:0000256" key="7">
    <source>
        <dbReference type="ARBA" id="ARBA00022800"/>
    </source>
</evidence>
<evidence type="ECO:0000256" key="9">
    <source>
        <dbReference type="ARBA" id="ARBA00022842"/>
    </source>
</evidence>
<dbReference type="GO" id="GO:0000287">
    <property type="term" value="F:magnesium ion binding"/>
    <property type="evidence" value="ECO:0007669"/>
    <property type="project" value="UniProtKB-UniRule"/>
</dbReference>
<evidence type="ECO:0000256" key="10">
    <source>
        <dbReference type="ARBA" id="ARBA00022884"/>
    </source>
</evidence>
<evidence type="ECO:0000256" key="2">
    <source>
        <dbReference type="ARBA" id="ARBA00022679"/>
    </source>
</evidence>
<feature type="domain" description="CCA-adding enzyme C-terminal" evidence="14">
    <location>
        <begin position="245"/>
        <end position="392"/>
    </location>
</feature>
<dbReference type="AlphaFoldDB" id="A0A917EKB1"/>
<comment type="miscellaneous">
    <text evidence="11">A single active site specifically recognizes both ATP and CTP and is responsible for their addition.</text>
</comment>
<feature type="binding site" evidence="11">
    <location>
        <position position="157"/>
    </location>
    <ligand>
        <name>ATP</name>
        <dbReference type="ChEBI" id="CHEBI:30616"/>
    </ligand>
</feature>
<dbReference type="InterPro" id="IPR032810">
    <property type="entry name" value="CCA-adding_enz_C"/>
</dbReference>
<dbReference type="GO" id="GO:0005524">
    <property type="term" value="F:ATP binding"/>
    <property type="evidence" value="ECO:0007669"/>
    <property type="project" value="UniProtKB-UniRule"/>
</dbReference>
<evidence type="ECO:0000256" key="3">
    <source>
        <dbReference type="ARBA" id="ARBA00022694"/>
    </source>
</evidence>
<keyword evidence="16" id="KW-1185">Reference proteome</keyword>
<feature type="binding site" evidence="11">
    <location>
        <position position="154"/>
    </location>
    <ligand>
        <name>CTP</name>
        <dbReference type="ChEBI" id="CHEBI:37563"/>
    </ligand>
</feature>
<reference evidence="15" key="1">
    <citation type="journal article" date="2014" name="Int. J. Syst. Evol. Microbiol.">
        <title>Complete genome sequence of Corynebacterium casei LMG S-19264T (=DSM 44701T), isolated from a smear-ripened cheese.</title>
        <authorList>
            <consortium name="US DOE Joint Genome Institute (JGI-PGF)"/>
            <person name="Walter F."/>
            <person name="Albersmeier A."/>
            <person name="Kalinowski J."/>
            <person name="Ruckert C."/>
        </authorList>
    </citation>
    <scope>NUCLEOTIDE SEQUENCE</scope>
    <source>
        <strain evidence="15">CGMCC 1.12698</strain>
    </source>
</reference>
<dbReference type="Pfam" id="PF12627">
    <property type="entry name" value="PolyA_pol_RNAbd"/>
    <property type="match status" value="1"/>
</dbReference>
<dbReference type="GO" id="GO:0042245">
    <property type="term" value="P:RNA repair"/>
    <property type="evidence" value="ECO:0007669"/>
    <property type="project" value="UniProtKB-KW"/>
</dbReference>
<feature type="binding site" evidence="11">
    <location>
        <position position="27"/>
    </location>
    <ligand>
        <name>CTP</name>
        <dbReference type="ChEBI" id="CHEBI:37563"/>
    </ligand>
</feature>
<dbReference type="Pfam" id="PF13735">
    <property type="entry name" value="tRNA_NucTran2_2"/>
    <property type="match status" value="1"/>
</dbReference>
<evidence type="ECO:0000259" key="12">
    <source>
        <dbReference type="Pfam" id="PF01743"/>
    </source>
</evidence>
<evidence type="ECO:0000256" key="1">
    <source>
        <dbReference type="ARBA" id="ARBA00001946"/>
    </source>
</evidence>
<feature type="binding site" evidence="11">
    <location>
        <position position="163"/>
    </location>
    <ligand>
        <name>CTP</name>
        <dbReference type="ChEBI" id="CHEBI:37563"/>
    </ligand>
</feature>